<keyword evidence="1" id="KW-1133">Transmembrane helix</keyword>
<dbReference type="WBParaSite" id="maker-uti_cns_0004357-snap-gene-0.9-mRNA-1">
    <property type="protein sequence ID" value="maker-uti_cns_0004357-snap-gene-0.9-mRNA-1"/>
    <property type="gene ID" value="maker-uti_cns_0004357-snap-gene-0.9"/>
</dbReference>
<feature type="transmembrane region" description="Helical" evidence="1">
    <location>
        <begin position="104"/>
        <end position="126"/>
    </location>
</feature>
<keyword evidence="2" id="KW-1185">Reference proteome</keyword>
<keyword evidence="1" id="KW-0812">Transmembrane</keyword>
<keyword evidence="1" id="KW-0472">Membrane</keyword>
<dbReference type="WBParaSite" id="maker-uti_cns_0004304-snap-gene-0.2-mRNA-1">
    <property type="protein sequence ID" value="maker-uti_cns_0004304-snap-gene-0.2-mRNA-1"/>
    <property type="gene ID" value="maker-uti_cns_0004304-snap-gene-0.2"/>
</dbReference>
<feature type="transmembrane region" description="Helical" evidence="1">
    <location>
        <begin position="61"/>
        <end position="84"/>
    </location>
</feature>
<evidence type="ECO:0000313" key="3">
    <source>
        <dbReference type="WBParaSite" id="maker-uti_cns_0004304-snap-gene-0.2-mRNA-1"/>
    </source>
</evidence>
<name>A0A1I8H5F9_9PLAT</name>
<evidence type="ECO:0000256" key="1">
    <source>
        <dbReference type="SAM" id="Phobius"/>
    </source>
</evidence>
<evidence type="ECO:0000313" key="4">
    <source>
        <dbReference type="WBParaSite" id="maker-uti_cns_0004357-snap-gene-0.9-mRNA-1"/>
    </source>
</evidence>
<sequence length="142" mass="16158">MSWHITVQNLEAAKRQQDALEGSQVEFGERLSRFAEFCREDVAAWCACSGESNMMKWGRRFYLFSLFCLIVGTGLTYPGVVLLLRKTDESADEGRFAMHLSSGLLSIGIFLLFLSCFSMFCCTCHLNPVQVSKRRRFQGSYL</sequence>
<reference evidence="3 4" key="1">
    <citation type="submission" date="2016-11" db="UniProtKB">
        <authorList>
            <consortium name="WormBaseParasite"/>
        </authorList>
    </citation>
    <scope>IDENTIFICATION</scope>
</reference>
<dbReference type="Proteomes" id="UP000095280">
    <property type="component" value="Unplaced"/>
</dbReference>
<protein>
    <submittedName>
        <fullName evidence="3 4">Transmembrane protein</fullName>
    </submittedName>
</protein>
<evidence type="ECO:0000313" key="2">
    <source>
        <dbReference type="Proteomes" id="UP000095280"/>
    </source>
</evidence>
<proteinExistence type="predicted"/>
<accession>A0A1I8H5F9</accession>
<dbReference type="AlphaFoldDB" id="A0A1I8H5F9"/>
<organism evidence="2 4">
    <name type="scientific">Macrostomum lignano</name>
    <dbReference type="NCBI Taxonomy" id="282301"/>
    <lineage>
        <taxon>Eukaryota</taxon>
        <taxon>Metazoa</taxon>
        <taxon>Spiralia</taxon>
        <taxon>Lophotrochozoa</taxon>
        <taxon>Platyhelminthes</taxon>
        <taxon>Rhabditophora</taxon>
        <taxon>Macrostomorpha</taxon>
        <taxon>Macrostomida</taxon>
        <taxon>Macrostomidae</taxon>
        <taxon>Macrostomum</taxon>
    </lineage>
</organism>